<dbReference type="EMBL" id="JAVDXV010000001">
    <property type="protein sequence ID" value="MDR7331761.1"/>
    <property type="molecule type" value="Genomic_DNA"/>
</dbReference>
<dbReference type="NCBIfam" id="TIGR01563">
    <property type="entry name" value="gp16_SPP1"/>
    <property type="match status" value="1"/>
</dbReference>
<dbReference type="InterPro" id="IPR038666">
    <property type="entry name" value="SSP1_head-tail_sf"/>
</dbReference>
<dbReference type="Pfam" id="PF05521">
    <property type="entry name" value="Phage_HCP"/>
    <property type="match status" value="1"/>
</dbReference>
<dbReference type="Proteomes" id="UP001180825">
    <property type="component" value="Unassembled WGS sequence"/>
</dbReference>
<reference evidence="1 2" key="1">
    <citation type="submission" date="2023-07" db="EMBL/GenBank/DDBJ databases">
        <title>Sorghum-associated microbial communities from plants grown in Nebraska, USA.</title>
        <authorList>
            <person name="Schachtman D."/>
        </authorList>
    </citation>
    <scope>NUCLEOTIDE SEQUENCE [LARGE SCALE GENOMIC DNA]</scope>
    <source>
        <strain evidence="1 2">BE316</strain>
    </source>
</reference>
<organism evidence="1 2">
    <name type="scientific">Roseateles asaccharophilus</name>
    <dbReference type="NCBI Taxonomy" id="582607"/>
    <lineage>
        <taxon>Bacteria</taxon>
        <taxon>Pseudomonadati</taxon>
        <taxon>Pseudomonadota</taxon>
        <taxon>Betaproteobacteria</taxon>
        <taxon>Burkholderiales</taxon>
        <taxon>Sphaerotilaceae</taxon>
        <taxon>Roseateles</taxon>
    </lineage>
</organism>
<sequence>MLTTYRERMLGAGDLDRRVTLLARTLTRDPVYGAQEESWADAATLWAKVEESSTAGEAQARDGQATYGRPHRVTLRWRAGVTTDMRLRLDDGRLLQILGASPLGRRKWLELSCVEWRHQQS</sequence>
<evidence type="ECO:0000313" key="2">
    <source>
        <dbReference type="Proteomes" id="UP001180825"/>
    </source>
</evidence>
<dbReference type="RefSeq" id="WP_310325313.1">
    <property type="nucleotide sequence ID" value="NZ_JAVDXV010000001.1"/>
</dbReference>
<proteinExistence type="predicted"/>
<accession>A0ABU2A3J7</accession>
<name>A0ABU2A3J7_9BURK</name>
<dbReference type="InterPro" id="IPR008767">
    <property type="entry name" value="Phage_SPP1_head-tail_adaptor"/>
</dbReference>
<protein>
    <submittedName>
        <fullName evidence="1">SPP1 family predicted phage head-tail adaptor</fullName>
    </submittedName>
</protein>
<comment type="caution">
    <text evidence="1">The sequence shown here is derived from an EMBL/GenBank/DDBJ whole genome shotgun (WGS) entry which is preliminary data.</text>
</comment>
<dbReference type="Gene3D" id="2.40.10.270">
    <property type="entry name" value="Bacteriophage SPP1 head-tail adaptor protein"/>
    <property type="match status" value="1"/>
</dbReference>
<gene>
    <name evidence="1" type="ORF">J2X21_000873</name>
</gene>
<evidence type="ECO:0000313" key="1">
    <source>
        <dbReference type="EMBL" id="MDR7331761.1"/>
    </source>
</evidence>
<keyword evidence="2" id="KW-1185">Reference proteome</keyword>